<sequence>MGFNSKSNKDWTKLFGIWDTISHALDAVFLLVLSALTSFDYPTIYILAALNTVLVPACYWMMYRAQKGGFREVKHFFYFHLDRSAFHYLQMVPLAFPFVDFCQTHSFKDSFLHNHIVKFVIAFLVIGIPIKGYTTFRSSKHILVYAHELQGVSL</sequence>
<dbReference type="Proteomes" id="UP001165960">
    <property type="component" value="Unassembled WGS sequence"/>
</dbReference>
<keyword evidence="2" id="KW-1185">Reference proteome</keyword>
<organism evidence="1 2">
    <name type="scientific">Entomophthora muscae</name>
    <dbReference type="NCBI Taxonomy" id="34485"/>
    <lineage>
        <taxon>Eukaryota</taxon>
        <taxon>Fungi</taxon>
        <taxon>Fungi incertae sedis</taxon>
        <taxon>Zoopagomycota</taxon>
        <taxon>Entomophthoromycotina</taxon>
        <taxon>Entomophthoromycetes</taxon>
        <taxon>Entomophthorales</taxon>
        <taxon>Entomophthoraceae</taxon>
        <taxon>Entomophthora</taxon>
    </lineage>
</organism>
<gene>
    <name evidence="1" type="ORF">DSO57_1030691</name>
</gene>
<reference evidence="1" key="1">
    <citation type="submission" date="2022-04" db="EMBL/GenBank/DDBJ databases">
        <title>Genome of the entomopathogenic fungus Entomophthora muscae.</title>
        <authorList>
            <person name="Elya C."/>
            <person name="Lovett B.R."/>
            <person name="Lee E."/>
            <person name="Macias A.M."/>
            <person name="Hajek A.E."/>
            <person name="De Bivort B.L."/>
            <person name="Kasson M.T."/>
            <person name="De Fine Licht H.H."/>
            <person name="Stajich J.E."/>
        </authorList>
    </citation>
    <scope>NUCLEOTIDE SEQUENCE</scope>
    <source>
        <strain evidence="1">Berkeley</strain>
    </source>
</reference>
<protein>
    <submittedName>
        <fullName evidence="1">Uncharacterized protein</fullName>
    </submittedName>
</protein>
<accession>A0ACC2TNZ9</accession>
<comment type="caution">
    <text evidence="1">The sequence shown here is derived from an EMBL/GenBank/DDBJ whole genome shotgun (WGS) entry which is preliminary data.</text>
</comment>
<name>A0ACC2TNZ9_9FUNG</name>
<evidence type="ECO:0000313" key="2">
    <source>
        <dbReference type="Proteomes" id="UP001165960"/>
    </source>
</evidence>
<proteinExistence type="predicted"/>
<evidence type="ECO:0000313" key="1">
    <source>
        <dbReference type="EMBL" id="KAJ9075962.1"/>
    </source>
</evidence>
<dbReference type="EMBL" id="QTSX02002343">
    <property type="protein sequence ID" value="KAJ9075962.1"/>
    <property type="molecule type" value="Genomic_DNA"/>
</dbReference>